<name>A0A7X1DLI6_9LIST</name>
<reference evidence="1 2" key="1">
    <citation type="submission" date="2020-03" db="EMBL/GenBank/DDBJ databases">
        <title>Soil Listeria distribution.</title>
        <authorList>
            <person name="Liao J."/>
            <person name="Wiedmann M."/>
        </authorList>
    </citation>
    <scope>NUCLEOTIDE SEQUENCE [LARGE SCALE GENOMIC DNA]</scope>
    <source>
        <strain evidence="1 2">FSL L7-0039</strain>
    </source>
</reference>
<dbReference type="AlphaFoldDB" id="A0A7X1DLI6"/>
<comment type="caution">
    <text evidence="1">The sequence shown here is derived from an EMBL/GenBank/DDBJ whole genome shotgun (WGS) entry which is preliminary data.</text>
</comment>
<organism evidence="1 2">
    <name type="scientific">Listeria booriae</name>
    <dbReference type="NCBI Taxonomy" id="1552123"/>
    <lineage>
        <taxon>Bacteria</taxon>
        <taxon>Bacillati</taxon>
        <taxon>Bacillota</taxon>
        <taxon>Bacilli</taxon>
        <taxon>Bacillales</taxon>
        <taxon>Listeriaceae</taxon>
        <taxon>Listeria</taxon>
    </lineage>
</organism>
<evidence type="ECO:0000313" key="1">
    <source>
        <dbReference type="EMBL" id="MBC2312073.1"/>
    </source>
</evidence>
<protein>
    <submittedName>
        <fullName evidence="1">Uncharacterized protein</fullName>
    </submittedName>
</protein>
<proteinExistence type="predicted"/>
<dbReference type="EMBL" id="JAASWV010000023">
    <property type="protein sequence ID" value="MBC2312073.1"/>
    <property type="molecule type" value="Genomic_DNA"/>
</dbReference>
<accession>A0A7X1DLI6</accession>
<sequence>MFVHYDLLIYIEMPWGEAKEMVLEKKLTKKKAKRLMSLYSDAMCSERLKRNEEAYFISVQDKHLEKRYANKDTRKETIRLVHYIKRIPLFGK</sequence>
<dbReference type="Proteomes" id="UP000565628">
    <property type="component" value="Unassembled WGS sequence"/>
</dbReference>
<dbReference type="RefSeq" id="WP_185642312.1">
    <property type="nucleotide sequence ID" value="NZ_JAARUF010000013.1"/>
</dbReference>
<evidence type="ECO:0000313" key="2">
    <source>
        <dbReference type="Proteomes" id="UP000565628"/>
    </source>
</evidence>
<gene>
    <name evidence="1" type="ORF">HCJ81_14360</name>
</gene>